<comment type="caution">
    <text evidence="1">The sequence shown here is derived from an EMBL/GenBank/DDBJ whole genome shotgun (WGS) entry which is preliminary data.</text>
</comment>
<accession>A0ABQ1HB97</accession>
<dbReference type="EMBL" id="BMGA01000001">
    <property type="protein sequence ID" value="GGA69222.1"/>
    <property type="molecule type" value="Genomic_DNA"/>
</dbReference>
<sequence>MQFFLKKNRFLKQPFLSVVLFIGRTNNKIVNYKIKKHEKDRIIFSLDDHIVKL</sequence>
<name>A0ABQ1HB97_9FLAO</name>
<organism evidence="1 2">
    <name type="scientific">Flavobacterium palustre</name>
    <dbReference type="NCBI Taxonomy" id="1476463"/>
    <lineage>
        <taxon>Bacteria</taxon>
        <taxon>Pseudomonadati</taxon>
        <taxon>Bacteroidota</taxon>
        <taxon>Flavobacteriia</taxon>
        <taxon>Flavobacteriales</taxon>
        <taxon>Flavobacteriaceae</taxon>
        <taxon>Flavobacterium</taxon>
    </lineage>
</organism>
<reference evidence="2" key="1">
    <citation type="journal article" date="2019" name="Int. J. Syst. Evol. Microbiol.">
        <title>The Global Catalogue of Microorganisms (GCM) 10K type strain sequencing project: providing services to taxonomists for standard genome sequencing and annotation.</title>
        <authorList>
            <consortium name="The Broad Institute Genomics Platform"/>
            <consortium name="The Broad Institute Genome Sequencing Center for Infectious Disease"/>
            <person name="Wu L."/>
            <person name="Ma J."/>
        </authorList>
    </citation>
    <scope>NUCLEOTIDE SEQUENCE [LARGE SCALE GENOMIC DNA]</scope>
    <source>
        <strain evidence="2">CGMCC 1.12811</strain>
    </source>
</reference>
<proteinExistence type="predicted"/>
<keyword evidence="2" id="KW-1185">Reference proteome</keyword>
<evidence type="ECO:0000313" key="1">
    <source>
        <dbReference type="EMBL" id="GGA69222.1"/>
    </source>
</evidence>
<gene>
    <name evidence="1" type="ORF">GCM10008015_07500</name>
</gene>
<evidence type="ECO:0000313" key="2">
    <source>
        <dbReference type="Proteomes" id="UP000658793"/>
    </source>
</evidence>
<dbReference type="Proteomes" id="UP000658793">
    <property type="component" value="Unassembled WGS sequence"/>
</dbReference>
<protein>
    <submittedName>
        <fullName evidence="1">Uncharacterized protein</fullName>
    </submittedName>
</protein>